<gene>
    <name evidence="1" type="ORF">HCN50_07400</name>
</gene>
<sequence length="168" mass="17891">MLSIDSQCRSGAAPPLRPVKFHLDKKSICLVEAAMKFIRRISGFALGFLLLSFSQSFSQDVAKKVAIAAQVCAANACGDIDPATGLIIMALAQIAVELGKDDPFGKNNDLVKAINTMLNDLKHGPGPNNDLLKILTNINNDLRCGPGPSNDVIKFLNQIGIKITVTGC</sequence>
<evidence type="ECO:0000313" key="1">
    <source>
        <dbReference type="EMBL" id="NOJ46070.1"/>
    </source>
</evidence>
<keyword evidence="2" id="KW-1185">Reference proteome</keyword>
<name>A0A7Y4H1U1_9BRAD</name>
<reference evidence="1 2" key="1">
    <citation type="submission" date="2020-03" db="EMBL/GenBank/DDBJ databases">
        <title>Bradyrhizobium diversity isolated from nodules of Muelleranthus trifoliolatus.</title>
        <authorList>
            <person name="Klepa M."/>
            <person name="Helene L."/>
            <person name="Hungria M."/>
        </authorList>
    </citation>
    <scope>NUCLEOTIDE SEQUENCE [LARGE SCALE GENOMIC DNA]</scope>
    <source>
        <strain evidence="1 2">WSM 1744</strain>
    </source>
</reference>
<proteinExistence type="predicted"/>
<evidence type="ECO:0000313" key="2">
    <source>
        <dbReference type="Proteomes" id="UP000528734"/>
    </source>
</evidence>
<protein>
    <submittedName>
        <fullName evidence="1">Uncharacterized protein</fullName>
    </submittedName>
</protein>
<dbReference type="Proteomes" id="UP000528734">
    <property type="component" value="Unassembled WGS sequence"/>
</dbReference>
<comment type="caution">
    <text evidence="1">The sequence shown here is derived from an EMBL/GenBank/DDBJ whole genome shotgun (WGS) entry which is preliminary data.</text>
</comment>
<dbReference type="EMBL" id="JAAVLW010000002">
    <property type="protein sequence ID" value="NOJ46070.1"/>
    <property type="molecule type" value="Genomic_DNA"/>
</dbReference>
<accession>A0A7Y4H1U1</accession>
<organism evidence="1 2">
    <name type="scientific">Bradyrhizobium archetypum</name>
    <dbReference type="NCBI Taxonomy" id="2721160"/>
    <lineage>
        <taxon>Bacteria</taxon>
        <taxon>Pseudomonadati</taxon>
        <taxon>Pseudomonadota</taxon>
        <taxon>Alphaproteobacteria</taxon>
        <taxon>Hyphomicrobiales</taxon>
        <taxon>Nitrobacteraceae</taxon>
        <taxon>Bradyrhizobium</taxon>
    </lineage>
</organism>
<dbReference type="AlphaFoldDB" id="A0A7Y4H1U1"/>